<organism evidence="1 2">
    <name type="scientific">Clostridium colicanis DSM 13634</name>
    <dbReference type="NCBI Taxonomy" id="1121305"/>
    <lineage>
        <taxon>Bacteria</taxon>
        <taxon>Bacillati</taxon>
        <taxon>Bacillota</taxon>
        <taxon>Clostridia</taxon>
        <taxon>Eubacteriales</taxon>
        <taxon>Clostridiaceae</taxon>
        <taxon>Clostridium</taxon>
    </lineage>
</organism>
<dbReference type="STRING" id="1121305.CLCOL_00550"/>
<dbReference type="Proteomes" id="UP000075374">
    <property type="component" value="Unassembled WGS sequence"/>
</dbReference>
<name>A0A151ARV2_9CLOT</name>
<protein>
    <submittedName>
        <fullName evidence="1">Uncharacterized protein</fullName>
    </submittedName>
</protein>
<accession>A0A151ARV2</accession>
<comment type="caution">
    <text evidence="1">The sequence shown here is derived from an EMBL/GenBank/DDBJ whole genome shotgun (WGS) entry which is preliminary data.</text>
</comment>
<keyword evidence="2" id="KW-1185">Reference proteome</keyword>
<evidence type="ECO:0000313" key="1">
    <source>
        <dbReference type="EMBL" id="KYH30117.1"/>
    </source>
</evidence>
<dbReference type="EMBL" id="LTBB01000001">
    <property type="protein sequence ID" value="KYH30117.1"/>
    <property type="molecule type" value="Genomic_DNA"/>
</dbReference>
<dbReference type="AlphaFoldDB" id="A0A151ARV2"/>
<reference evidence="1 2" key="1">
    <citation type="submission" date="2016-02" db="EMBL/GenBank/DDBJ databases">
        <title>Genome sequence of Clostridium colicanis DSM 13634.</title>
        <authorList>
            <person name="Poehlein A."/>
            <person name="Daniel R."/>
        </authorList>
    </citation>
    <scope>NUCLEOTIDE SEQUENCE [LARGE SCALE GENOMIC DNA]</scope>
    <source>
        <strain evidence="1 2">DSM 13634</strain>
    </source>
</reference>
<dbReference type="RefSeq" id="WP_061857014.1">
    <property type="nucleotide sequence ID" value="NZ_LTBB01000001.1"/>
</dbReference>
<gene>
    <name evidence="1" type="ORF">CLCOL_00550</name>
</gene>
<dbReference type="PATRIC" id="fig|1121305.3.peg.57"/>
<sequence>MEKKKLFSLGVAILLVLTFSVGYYIVKTNKKDSSNISKSQYQGLTIDTNAKKIYDEEALKKQVNKGDEILFEINCNKNGKFIVERSKTAEEEGLVGKKGVDLEEKYKKYGYKLKKIDNGKVEMIREPIKYKPNRYVLLCENNEIVIAKSDNNGSIFDENGNIIKREGTGTKIYSLREQDIFNIINGDESIQFDSIEKLNDGIKDFDIRYEMPE</sequence>
<evidence type="ECO:0000313" key="2">
    <source>
        <dbReference type="Proteomes" id="UP000075374"/>
    </source>
</evidence>
<proteinExistence type="predicted"/>